<dbReference type="Pfam" id="PF09348">
    <property type="entry name" value="DUF1990"/>
    <property type="match status" value="1"/>
</dbReference>
<dbReference type="PANTHER" id="PTHR12126:SF11">
    <property type="entry name" value="NADH DEHYDROGENASE [UBIQUINONE] 1 ALPHA SUBCOMPLEX SUBUNIT 9, MITOCHONDRIAL"/>
    <property type="match status" value="1"/>
</dbReference>
<feature type="compositionally biased region" description="Acidic residues" evidence="1">
    <location>
        <begin position="464"/>
        <end position="474"/>
    </location>
</feature>
<reference evidence="4" key="1">
    <citation type="submission" date="2022-08" db="EMBL/GenBank/DDBJ databases">
        <title>Draft genome sequencing of Roseisolibacter agri AW1220.</title>
        <authorList>
            <person name="Tobiishi Y."/>
            <person name="Tonouchi A."/>
        </authorList>
    </citation>
    <scope>NUCLEOTIDE SEQUENCE</scope>
    <source>
        <strain evidence="4">AW1220</strain>
    </source>
</reference>
<dbReference type="InterPro" id="IPR036291">
    <property type="entry name" value="NAD(P)-bd_dom_sf"/>
</dbReference>
<evidence type="ECO:0000313" key="5">
    <source>
        <dbReference type="Proteomes" id="UP001161325"/>
    </source>
</evidence>
<dbReference type="SUPFAM" id="SSF51735">
    <property type="entry name" value="NAD(P)-binding Rossmann-fold domains"/>
    <property type="match status" value="1"/>
</dbReference>
<evidence type="ECO:0008006" key="6">
    <source>
        <dbReference type="Google" id="ProtNLM"/>
    </source>
</evidence>
<sequence>MRVLVTGGSGVVGEAVVKALLRRGHAVRLLARHADEEARTWPEGVEPHAGDVTQPETLRGAGDGCDAVLHLVGIVDESPPHATFERVNVEGTQHVVDEAARAGVPHLVYVSSLGAERGASPYHRSKHAGEQIARRFGGRWVVVRPGNVYGPGDEVVSLLLRMVRTLPAVPVIAGGDQPFQPVWADDVGEALAEAVEREDLAGQTLDVAGPERTSMHDLLDRFARLTGREPLRVPLPGPIASLGVKVAGALGVSLPINESQLTMLAEGNVIDDPARNALQHALRVTPTPLDDGLRRLLDALPEQLPDEGVGALRRRRFWADVQHPRTTPEQLLDRLCRRFHEVTPSQMDLKAEPGTPTAVLAEGQTVTMALPLRGTVQVRVAELDAHMLTLQTIEGHPLAGAVRFAVRAQGPDALRFEVEVLDRAASAFDWMAMAALGSRLQRATWREMVEAMVEESGGTAPDGVQEEDATLEGDDAARVEEWLRALAEARRRADHEAQLAGAEVHGEGPRG</sequence>
<feature type="domain" description="NAD-dependent epimerase/dehydratase" evidence="2">
    <location>
        <begin position="3"/>
        <end position="202"/>
    </location>
</feature>
<feature type="region of interest" description="Disordered" evidence="1">
    <location>
        <begin position="454"/>
        <end position="475"/>
    </location>
</feature>
<evidence type="ECO:0000259" key="3">
    <source>
        <dbReference type="Pfam" id="PF09348"/>
    </source>
</evidence>
<dbReference type="RefSeq" id="WP_284348780.1">
    <property type="nucleotide sequence ID" value="NZ_BRXS01000001.1"/>
</dbReference>
<organism evidence="4 5">
    <name type="scientific">Roseisolibacter agri</name>
    <dbReference type="NCBI Taxonomy" id="2014610"/>
    <lineage>
        <taxon>Bacteria</taxon>
        <taxon>Pseudomonadati</taxon>
        <taxon>Gemmatimonadota</taxon>
        <taxon>Gemmatimonadia</taxon>
        <taxon>Gemmatimonadales</taxon>
        <taxon>Gemmatimonadaceae</taxon>
        <taxon>Roseisolibacter</taxon>
    </lineage>
</organism>
<dbReference type="InterPro" id="IPR001509">
    <property type="entry name" value="Epimerase_deHydtase"/>
</dbReference>
<proteinExistence type="predicted"/>
<dbReference type="CDD" id="cd05271">
    <property type="entry name" value="NDUFA9_like_SDR_a"/>
    <property type="match status" value="1"/>
</dbReference>
<keyword evidence="5" id="KW-1185">Reference proteome</keyword>
<dbReference type="PANTHER" id="PTHR12126">
    <property type="entry name" value="NADH-UBIQUINONE OXIDOREDUCTASE 39 KDA SUBUNIT-RELATED"/>
    <property type="match status" value="1"/>
</dbReference>
<feature type="domain" description="DUF1990" evidence="3">
    <location>
        <begin position="360"/>
        <end position="450"/>
    </location>
</feature>
<protein>
    <recommendedName>
        <fullName evidence="6">3 beta-hydroxysteroid dehydrogenase/Delta 5--&gt;4-isomerase</fullName>
    </recommendedName>
</protein>
<name>A0AA37VDX6_9BACT</name>
<evidence type="ECO:0000256" key="1">
    <source>
        <dbReference type="SAM" id="MobiDB-lite"/>
    </source>
</evidence>
<evidence type="ECO:0000313" key="4">
    <source>
        <dbReference type="EMBL" id="GLC24329.1"/>
    </source>
</evidence>
<dbReference type="AlphaFoldDB" id="A0AA37VDX6"/>
<dbReference type="Proteomes" id="UP001161325">
    <property type="component" value="Unassembled WGS sequence"/>
</dbReference>
<dbReference type="EMBL" id="BRXS01000001">
    <property type="protein sequence ID" value="GLC24329.1"/>
    <property type="molecule type" value="Genomic_DNA"/>
</dbReference>
<evidence type="ECO:0000259" key="2">
    <source>
        <dbReference type="Pfam" id="PF01370"/>
    </source>
</evidence>
<comment type="caution">
    <text evidence="4">The sequence shown here is derived from an EMBL/GenBank/DDBJ whole genome shotgun (WGS) entry which is preliminary data.</text>
</comment>
<accession>A0AA37VDX6</accession>
<dbReference type="InterPro" id="IPR051207">
    <property type="entry name" value="ComplexI_NDUFA9_subunit"/>
</dbReference>
<dbReference type="InterPro" id="IPR018960">
    <property type="entry name" value="DUF1990"/>
</dbReference>
<dbReference type="Gene3D" id="3.40.50.720">
    <property type="entry name" value="NAD(P)-binding Rossmann-like Domain"/>
    <property type="match status" value="1"/>
</dbReference>
<gene>
    <name evidence="4" type="ORF">rosag_08420</name>
</gene>
<dbReference type="GO" id="GO:0044877">
    <property type="term" value="F:protein-containing complex binding"/>
    <property type="evidence" value="ECO:0007669"/>
    <property type="project" value="TreeGrafter"/>
</dbReference>
<dbReference type="Pfam" id="PF01370">
    <property type="entry name" value="Epimerase"/>
    <property type="match status" value="1"/>
</dbReference>